<organism evidence="2 3">
    <name type="scientific">Nocardia jiangxiensis</name>
    <dbReference type="NCBI Taxonomy" id="282685"/>
    <lineage>
        <taxon>Bacteria</taxon>
        <taxon>Bacillati</taxon>
        <taxon>Actinomycetota</taxon>
        <taxon>Actinomycetes</taxon>
        <taxon>Mycobacteriales</taxon>
        <taxon>Nocardiaceae</taxon>
        <taxon>Nocardia</taxon>
    </lineage>
</organism>
<reference evidence="2 3" key="1">
    <citation type="submission" date="2024-10" db="EMBL/GenBank/DDBJ databases">
        <title>The Natural Products Discovery Center: Release of the First 8490 Sequenced Strains for Exploring Actinobacteria Biosynthetic Diversity.</title>
        <authorList>
            <person name="Kalkreuter E."/>
            <person name="Kautsar S.A."/>
            <person name="Yang D."/>
            <person name="Bader C.D."/>
            <person name="Teijaro C.N."/>
            <person name="Fluegel L."/>
            <person name="Davis C.M."/>
            <person name="Simpson J.R."/>
            <person name="Lauterbach L."/>
            <person name="Steele A.D."/>
            <person name="Gui C."/>
            <person name="Meng S."/>
            <person name="Li G."/>
            <person name="Viehrig K."/>
            <person name="Ye F."/>
            <person name="Su P."/>
            <person name="Kiefer A.F."/>
            <person name="Nichols A."/>
            <person name="Cepeda A.J."/>
            <person name="Yan W."/>
            <person name="Fan B."/>
            <person name="Jiang Y."/>
            <person name="Adhikari A."/>
            <person name="Zheng C.-J."/>
            <person name="Schuster L."/>
            <person name="Cowan T.M."/>
            <person name="Smanski M.J."/>
            <person name="Chevrette M.G."/>
            <person name="De Carvalho L.P.S."/>
            <person name="Shen B."/>
        </authorList>
    </citation>
    <scope>NUCLEOTIDE SEQUENCE [LARGE SCALE GENOMIC DNA]</scope>
    <source>
        <strain evidence="2 3">NPDC002593</strain>
    </source>
</reference>
<dbReference type="PANTHER" id="PTHR43861">
    <property type="entry name" value="TRANS-ACONITATE 2-METHYLTRANSFERASE-RELATED"/>
    <property type="match status" value="1"/>
</dbReference>
<sequence length="245" mass="27322">MTGEGTADAAIEQWSRIPHEVLEQMEPDGDFCRRHLLNPVLLQMLGEVSGRRIVDAGCGHGYFARMLTGSGALVTGVEPAQGLLTYALEKESQLRQGITYIQADLTRAVDLGPVHDAVVCNMVLCAIEDWRAAMRTCVGLLRPGGRFIFSVNHPAFEQLWTTWREHGEYRVWRYLDEYEIPGSYAWDFHRSLSDYLNELTALGCRIHRLAEPRLDPAVAEQAAATAPGIEAYTHLPNFLVVAADL</sequence>
<dbReference type="GO" id="GO:0061542">
    <property type="term" value="F:3-demethylubiquinol 3-O-methyltransferase activity"/>
    <property type="evidence" value="ECO:0007669"/>
    <property type="project" value="UniProtKB-EC"/>
</dbReference>
<dbReference type="Gene3D" id="3.40.50.150">
    <property type="entry name" value="Vaccinia Virus protein VP39"/>
    <property type="match status" value="1"/>
</dbReference>
<accession>A0ABW6S2S5</accession>
<dbReference type="CDD" id="cd02440">
    <property type="entry name" value="AdoMet_MTases"/>
    <property type="match status" value="1"/>
</dbReference>
<dbReference type="GO" id="GO:0102208">
    <property type="term" value="F:2-polyprenyl-6-hydroxyphenol methylase activity"/>
    <property type="evidence" value="ECO:0007669"/>
    <property type="project" value="UniProtKB-EC"/>
</dbReference>
<comment type="caution">
    <text evidence="2">The sequence shown here is derived from an EMBL/GenBank/DDBJ whole genome shotgun (WGS) entry which is preliminary data.</text>
</comment>
<protein>
    <submittedName>
        <fullName evidence="2">Class I SAM-dependent methyltransferase</fullName>
        <ecNumber evidence="2">2.1.1.222</ecNumber>
        <ecNumber evidence="2">2.1.1.64</ecNumber>
    </submittedName>
</protein>
<dbReference type="EC" id="2.1.1.222" evidence="2"/>
<dbReference type="InterPro" id="IPR013216">
    <property type="entry name" value="Methyltransf_11"/>
</dbReference>
<dbReference type="GO" id="GO:0032259">
    <property type="term" value="P:methylation"/>
    <property type="evidence" value="ECO:0007669"/>
    <property type="project" value="UniProtKB-KW"/>
</dbReference>
<keyword evidence="2" id="KW-0808">Transferase</keyword>
<keyword evidence="3" id="KW-1185">Reference proteome</keyword>
<evidence type="ECO:0000313" key="2">
    <source>
        <dbReference type="EMBL" id="MFF3570597.1"/>
    </source>
</evidence>
<keyword evidence="2" id="KW-0489">Methyltransferase</keyword>
<evidence type="ECO:0000259" key="1">
    <source>
        <dbReference type="Pfam" id="PF08241"/>
    </source>
</evidence>
<feature type="domain" description="Methyltransferase type 11" evidence="1">
    <location>
        <begin position="54"/>
        <end position="149"/>
    </location>
</feature>
<dbReference type="SUPFAM" id="SSF53335">
    <property type="entry name" value="S-adenosyl-L-methionine-dependent methyltransferases"/>
    <property type="match status" value="1"/>
</dbReference>
<dbReference type="Pfam" id="PF08241">
    <property type="entry name" value="Methyltransf_11"/>
    <property type="match status" value="1"/>
</dbReference>
<dbReference type="PANTHER" id="PTHR43861:SF1">
    <property type="entry name" value="TRANS-ACONITATE 2-METHYLTRANSFERASE"/>
    <property type="match status" value="1"/>
</dbReference>
<name>A0ABW6S2S5_9NOCA</name>
<dbReference type="InterPro" id="IPR029063">
    <property type="entry name" value="SAM-dependent_MTases_sf"/>
</dbReference>
<gene>
    <name evidence="2" type="ORF">ACFYXQ_22710</name>
</gene>
<proteinExistence type="predicted"/>
<dbReference type="EMBL" id="JBIAQY010000007">
    <property type="protein sequence ID" value="MFF3570597.1"/>
    <property type="molecule type" value="Genomic_DNA"/>
</dbReference>
<dbReference type="RefSeq" id="WP_040820883.1">
    <property type="nucleotide sequence ID" value="NZ_JBIAQY010000007.1"/>
</dbReference>
<dbReference type="Proteomes" id="UP001601992">
    <property type="component" value="Unassembled WGS sequence"/>
</dbReference>
<dbReference type="EC" id="2.1.1.64" evidence="2"/>
<evidence type="ECO:0000313" key="3">
    <source>
        <dbReference type="Proteomes" id="UP001601992"/>
    </source>
</evidence>